<keyword evidence="4" id="KW-0645">Protease</keyword>
<dbReference type="PANTHER" id="PTHR24006">
    <property type="entry name" value="UBIQUITIN CARBOXYL-TERMINAL HYDROLASE"/>
    <property type="match status" value="1"/>
</dbReference>
<keyword evidence="10" id="KW-0862">Zinc</keyword>
<feature type="region of interest" description="Disordered" evidence="12">
    <location>
        <begin position="236"/>
        <end position="274"/>
    </location>
</feature>
<evidence type="ECO:0000313" key="17">
    <source>
        <dbReference type="Proteomes" id="UP000479710"/>
    </source>
</evidence>
<dbReference type="PANTHER" id="PTHR24006:SF874">
    <property type="entry name" value="UBIQUITIN CARBOXYL-TERMINAL HYDROLASE 16"/>
    <property type="match status" value="1"/>
</dbReference>
<dbReference type="GO" id="GO:0004843">
    <property type="term" value="F:cysteine-type deubiquitinase activity"/>
    <property type="evidence" value="ECO:0007669"/>
    <property type="project" value="UniProtKB-EC"/>
</dbReference>
<evidence type="ECO:0000256" key="10">
    <source>
        <dbReference type="ARBA" id="ARBA00022833"/>
    </source>
</evidence>
<keyword evidence="9" id="KW-0788">Thiol protease</keyword>
<accession>A0A6G1D233</accession>
<dbReference type="PROSITE" id="PS50235">
    <property type="entry name" value="USP_3"/>
    <property type="match status" value="1"/>
</dbReference>
<feature type="domain" description="USP" evidence="14">
    <location>
        <begin position="460"/>
        <end position="766"/>
    </location>
</feature>
<dbReference type="EC" id="3.4.19.12" evidence="3"/>
<dbReference type="OrthoDB" id="420187at2759"/>
<feature type="transmembrane region" description="Helical" evidence="13">
    <location>
        <begin position="6"/>
        <end position="29"/>
    </location>
</feature>
<feature type="compositionally biased region" description="Polar residues" evidence="12">
    <location>
        <begin position="847"/>
        <end position="869"/>
    </location>
</feature>
<organism evidence="16 17">
    <name type="scientific">Oryza meyeriana var. granulata</name>
    <dbReference type="NCBI Taxonomy" id="110450"/>
    <lineage>
        <taxon>Eukaryota</taxon>
        <taxon>Viridiplantae</taxon>
        <taxon>Streptophyta</taxon>
        <taxon>Embryophyta</taxon>
        <taxon>Tracheophyta</taxon>
        <taxon>Spermatophyta</taxon>
        <taxon>Magnoliopsida</taxon>
        <taxon>Liliopsida</taxon>
        <taxon>Poales</taxon>
        <taxon>Poaceae</taxon>
        <taxon>BOP clade</taxon>
        <taxon>Oryzoideae</taxon>
        <taxon>Oryzeae</taxon>
        <taxon>Oryzinae</taxon>
        <taxon>Oryza</taxon>
        <taxon>Oryza meyeriana</taxon>
    </lineage>
</organism>
<evidence type="ECO:0000256" key="3">
    <source>
        <dbReference type="ARBA" id="ARBA00012759"/>
    </source>
</evidence>
<dbReference type="SUPFAM" id="SSF54001">
    <property type="entry name" value="Cysteine proteinases"/>
    <property type="match status" value="1"/>
</dbReference>
<dbReference type="GO" id="GO:0005634">
    <property type="term" value="C:nucleus"/>
    <property type="evidence" value="ECO:0007669"/>
    <property type="project" value="TreeGrafter"/>
</dbReference>
<keyword evidence="5" id="KW-0479">Metal-binding</keyword>
<feature type="region of interest" description="Disordered" evidence="12">
    <location>
        <begin position="824"/>
        <end position="869"/>
    </location>
</feature>
<dbReference type="GO" id="GO:0006508">
    <property type="term" value="P:proteolysis"/>
    <property type="evidence" value="ECO:0007669"/>
    <property type="project" value="UniProtKB-KW"/>
</dbReference>
<dbReference type="InterPro" id="IPR038765">
    <property type="entry name" value="Papain-like_cys_pep_sf"/>
</dbReference>
<sequence length="991" mass="109415">MAEAAGSSSAASVAVGVMIAVALGLAVVVRRRLRRAAARREEVRRLTRLAQEESELAERESVLAYYSELFPGIVHAAEMVDETVWTSTTVVPAQAEAEARPQLQPEPPVSAKGVCAVCFRPTTFRCKQCKAVKYCSFKCQIAHWRQGHKNECHPPSADAKHDDGAEVSVAKERKIEQRSASEENIVVGGEAIAENNIAATARSETSGTNHTVKNLNDKIKDMPSEAFAAMEVPDDGHSVGAAKLPQSSSQVASFDSRKTESNMKPTTSVENGSYTKDLDEVWECKSQPSPSKISGSGSLINKESLIDSKKHQDCSQTSNSRKYADNNNSQAAAPVALEPKTSRMALHVEVGQSKTKVAGGDNIRVSKMVPSVLTADKVSPIHVGRSVTPNSSKRADNISERNSKPSEKAISTANNLATSLKKIVRQQTVPKVVRHYPSEPTNFPYELFIKLYDKVELQPFGLHNLGNSCYANAVLQCLMFTRPLTSYLLGGLHSKNCSKKEWCFMCEFEKLVGEGKQGKTALSPTGILSHLPDIGSSFGPGKQEDAHEFLRYAIDAMQSVCMKEARKSGAHRLHEETTLMQLIFGGYLRSKIKCTRCDAISEQCERMLDLTVEIDGDISSLEGALERFTSTEVLDGDNKYQCSRCKSHERAKKKLTISEAPNVLTIALKRYQSGKFGKINKAIRFPETLNLKRYMSTKADDTSPVYSLYAVVVHHDVMNAAFSGHYVCYVKDTHGKWYKTDDSQVKPVSLENVMSKCAYMLLYARCSPRAPSSVRPALMAQDPARVKRAKAKVNSGRWHGGSPMNRHQGAQLQADHMIDDLPHTYDEFVHGPYSPAESPSPSESSSIFTNSDAGSHSTDSSESTRNSTSEDMEYLIFGHPDQVPYPDTMFGHGENERITYSRSKSSLGTSSSGQEVDQYRLDEHRLQGNREGWIQGDVSSSLYTNQSKHQFSSKLTEQYRRRLDGTEHDPGEASSVLLRRSARERTAQTFY</sequence>
<reference evidence="16 17" key="1">
    <citation type="submission" date="2019-11" db="EMBL/GenBank/DDBJ databases">
        <title>Whole genome sequence of Oryza granulata.</title>
        <authorList>
            <person name="Li W."/>
        </authorList>
    </citation>
    <scope>NUCLEOTIDE SEQUENCE [LARGE SCALE GENOMIC DNA]</scope>
    <source>
        <strain evidence="17">cv. Menghai</strain>
        <tissue evidence="16">Leaf</tissue>
    </source>
</reference>
<dbReference type="GO" id="GO:0005829">
    <property type="term" value="C:cytosol"/>
    <property type="evidence" value="ECO:0007669"/>
    <property type="project" value="TreeGrafter"/>
</dbReference>
<evidence type="ECO:0000256" key="8">
    <source>
        <dbReference type="ARBA" id="ARBA00022801"/>
    </source>
</evidence>
<comment type="similarity">
    <text evidence="2">Belongs to the peptidase C19 family.</text>
</comment>
<evidence type="ECO:0000313" key="16">
    <source>
        <dbReference type="EMBL" id="KAF0906387.1"/>
    </source>
</evidence>
<feature type="compositionally biased region" description="Basic and acidic residues" evidence="12">
    <location>
        <begin position="393"/>
        <end position="407"/>
    </location>
</feature>
<dbReference type="PROSITE" id="PS01360">
    <property type="entry name" value="ZF_MYND_1"/>
    <property type="match status" value="1"/>
</dbReference>
<dbReference type="GO" id="GO:0016579">
    <property type="term" value="P:protein deubiquitination"/>
    <property type="evidence" value="ECO:0007669"/>
    <property type="project" value="InterPro"/>
</dbReference>
<evidence type="ECO:0000256" key="7">
    <source>
        <dbReference type="ARBA" id="ARBA00022786"/>
    </source>
</evidence>
<proteinExistence type="inferred from homology"/>
<keyword evidence="7" id="KW-0833">Ubl conjugation pathway</keyword>
<dbReference type="SUPFAM" id="SSF144232">
    <property type="entry name" value="HIT/MYND zinc finger-like"/>
    <property type="match status" value="1"/>
</dbReference>
<dbReference type="PROSITE" id="PS00972">
    <property type="entry name" value="USP_1"/>
    <property type="match status" value="1"/>
</dbReference>
<feature type="compositionally biased region" description="Polar residues" evidence="12">
    <location>
        <begin position="262"/>
        <end position="274"/>
    </location>
</feature>
<feature type="region of interest" description="Disordered" evidence="12">
    <location>
        <begin position="306"/>
        <end position="330"/>
    </location>
</feature>
<feature type="compositionally biased region" description="Polar residues" evidence="12">
    <location>
        <begin position="314"/>
        <end position="330"/>
    </location>
</feature>
<dbReference type="Gene3D" id="6.10.140.2220">
    <property type="match status" value="1"/>
</dbReference>
<feature type="domain" description="MYND-type" evidence="15">
    <location>
        <begin position="115"/>
        <end position="152"/>
    </location>
</feature>
<feature type="region of interest" description="Disordered" evidence="12">
    <location>
        <begin position="383"/>
        <end position="409"/>
    </location>
</feature>
<evidence type="ECO:0000256" key="9">
    <source>
        <dbReference type="ARBA" id="ARBA00022807"/>
    </source>
</evidence>
<dbReference type="Proteomes" id="UP000479710">
    <property type="component" value="Unassembled WGS sequence"/>
</dbReference>
<feature type="compositionally biased region" description="Low complexity" evidence="12">
    <location>
        <begin position="834"/>
        <end position="846"/>
    </location>
</feature>
<dbReference type="InterPro" id="IPR050164">
    <property type="entry name" value="Peptidase_C19"/>
</dbReference>
<dbReference type="CDD" id="cd02661">
    <property type="entry name" value="Peptidase_C19E"/>
    <property type="match status" value="1"/>
</dbReference>
<evidence type="ECO:0000259" key="15">
    <source>
        <dbReference type="PROSITE" id="PS50865"/>
    </source>
</evidence>
<comment type="catalytic activity">
    <reaction evidence="1">
        <text>Thiol-dependent hydrolysis of ester, thioester, amide, peptide and isopeptide bonds formed by the C-terminal Gly of ubiquitin (a 76-residue protein attached to proteins as an intracellular targeting signal).</text>
        <dbReference type="EC" id="3.4.19.12"/>
    </reaction>
</comment>
<dbReference type="FunFam" id="6.10.140.2220:FF:000006">
    <property type="entry name" value="Ubiquitin carboxyl-terminal hydrolase 15"/>
    <property type="match status" value="1"/>
</dbReference>
<evidence type="ECO:0000259" key="14">
    <source>
        <dbReference type="PROSITE" id="PS50235"/>
    </source>
</evidence>
<protein>
    <recommendedName>
        <fullName evidence="3">ubiquitinyl hydrolase 1</fullName>
        <ecNumber evidence="3">3.4.19.12</ecNumber>
    </recommendedName>
</protein>
<dbReference type="PROSITE" id="PS50865">
    <property type="entry name" value="ZF_MYND_2"/>
    <property type="match status" value="1"/>
</dbReference>
<evidence type="ECO:0000256" key="12">
    <source>
        <dbReference type="SAM" id="MobiDB-lite"/>
    </source>
</evidence>
<evidence type="ECO:0000256" key="6">
    <source>
        <dbReference type="ARBA" id="ARBA00022771"/>
    </source>
</evidence>
<evidence type="ECO:0000256" key="1">
    <source>
        <dbReference type="ARBA" id="ARBA00000707"/>
    </source>
</evidence>
<evidence type="ECO:0000256" key="5">
    <source>
        <dbReference type="ARBA" id="ARBA00022723"/>
    </source>
</evidence>
<dbReference type="InterPro" id="IPR018200">
    <property type="entry name" value="USP_CS"/>
</dbReference>
<keyword evidence="13" id="KW-0472">Membrane</keyword>
<keyword evidence="17" id="KW-1185">Reference proteome</keyword>
<name>A0A6G1D233_9ORYZ</name>
<evidence type="ECO:0000256" key="2">
    <source>
        <dbReference type="ARBA" id="ARBA00009085"/>
    </source>
</evidence>
<dbReference type="GO" id="GO:0008270">
    <property type="term" value="F:zinc ion binding"/>
    <property type="evidence" value="ECO:0007669"/>
    <property type="project" value="UniProtKB-KW"/>
</dbReference>
<dbReference type="InterPro" id="IPR028889">
    <property type="entry name" value="USP"/>
</dbReference>
<dbReference type="InterPro" id="IPR002893">
    <property type="entry name" value="Znf_MYND"/>
</dbReference>
<dbReference type="Pfam" id="PF01753">
    <property type="entry name" value="zf-MYND"/>
    <property type="match status" value="1"/>
</dbReference>
<dbReference type="FunFam" id="3.90.70.10:FF:000026">
    <property type="entry name" value="Ubiquitin carboxyl-terminal hydrolase 15"/>
    <property type="match status" value="1"/>
</dbReference>
<dbReference type="InterPro" id="IPR001394">
    <property type="entry name" value="Peptidase_C19_UCH"/>
</dbReference>
<dbReference type="Gene3D" id="3.90.70.10">
    <property type="entry name" value="Cysteine proteinases"/>
    <property type="match status" value="1"/>
</dbReference>
<dbReference type="EMBL" id="SPHZ02000007">
    <property type="protein sequence ID" value="KAF0906387.1"/>
    <property type="molecule type" value="Genomic_DNA"/>
</dbReference>
<dbReference type="AlphaFoldDB" id="A0A6G1D233"/>
<comment type="caution">
    <text evidence="16">The sequence shown here is derived from an EMBL/GenBank/DDBJ whole genome shotgun (WGS) entry which is preliminary data.</text>
</comment>
<evidence type="ECO:0000256" key="4">
    <source>
        <dbReference type="ARBA" id="ARBA00022670"/>
    </source>
</evidence>
<keyword evidence="6 11" id="KW-0863">Zinc-finger</keyword>
<keyword evidence="13" id="KW-1133">Transmembrane helix</keyword>
<gene>
    <name evidence="16" type="ORF">E2562_009741</name>
</gene>
<dbReference type="Pfam" id="PF00443">
    <property type="entry name" value="UCH"/>
    <property type="match status" value="1"/>
</dbReference>
<keyword evidence="13" id="KW-0812">Transmembrane</keyword>
<keyword evidence="8" id="KW-0378">Hydrolase</keyword>
<evidence type="ECO:0000256" key="13">
    <source>
        <dbReference type="SAM" id="Phobius"/>
    </source>
</evidence>
<evidence type="ECO:0000256" key="11">
    <source>
        <dbReference type="PROSITE-ProRule" id="PRU00134"/>
    </source>
</evidence>